<dbReference type="OrthoDB" id="354304at2759"/>
<evidence type="ECO:0000313" key="9">
    <source>
        <dbReference type="EMBL" id="EER31526.1"/>
    </source>
</evidence>
<keyword evidence="5" id="KW-0378">Hydrolase</keyword>
<feature type="active site" description="Tele-phosphohistidine intermediate" evidence="7">
    <location>
        <position position="53"/>
    </location>
</feature>
<evidence type="ECO:0000256" key="2">
    <source>
        <dbReference type="ARBA" id="ARBA00004496"/>
    </source>
</evidence>
<dbReference type="InterPro" id="IPR029033">
    <property type="entry name" value="His_PPase_superfam"/>
</dbReference>
<evidence type="ECO:0000313" key="10">
    <source>
        <dbReference type="Proteomes" id="UP000002037"/>
    </source>
</evidence>
<dbReference type="SMART" id="SM00855">
    <property type="entry name" value="PGAM"/>
    <property type="match status" value="1"/>
</dbReference>
<dbReference type="PROSITE" id="PS00175">
    <property type="entry name" value="PG_MUTASE"/>
    <property type="match status" value="1"/>
</dbReference>
<accession>C5ME16</accession>
<name>C5ME16_CANTT</name>
<comment type="subcellular location">
    <subcellularLocation>
        <location evidence="2">Cytoplasm</location>
    </subcellularLocation>
    <subcellularLocation>
        <location evidence="1">Nucleus</location>
    </subcellularLocation>
</comment>
<reference evidence="9 10" key="1">
    <citation type="journal article" date="2009" name="Nature">
        <title>Evolution of pathogenicity and sexual reproduction in eight Candida genomes.</title>
        <authorList>
            <person name="Butler G."/>
            <person name="Rasmussen M.D."/>
            <person name="Lin M.F."/>
            <person name="Santos M.A."/>
            <person name="Sakthikumar S."/>
            <person name="Munro C.A."/>
            <person name="Rheinbay E."/>
            <person name="Grabherr M."/>
            <person name="Forche A."/>
            <person name="Reedy J.L."/>
            <person name="Agrafioti I."/>
            <person name="Arnaud M.B."/>
            <person name="Bates S."/>
            <person name="Brown A.J."/>
            <person name="Brunke S."/>
            <person name="Costanzo M.C."/>
            <person name="Fitzpatrick D.A."/>
            <person name="de Groot P.W."/>
            <person name="Harris D."/>
            <person name="Hoyer L.L."/>
            <person name="Hube B."/>
            <person name="Klis F.M."/>
            <person name="Kodira C."/>
            <person name="Lennard N."/>
            <person name="Logue M.E."/>
            <person name="Martin R."/>
            <person name="Neiman A.M."/>
            <person name="Nikolaou E."/>
            <person name="Quail M.A."/>
            <person name="Quinn J."/>
            <person name="Santos M.C."/>
            <person name="Schmitzberger F.F."/>
            <person name="Sherlock G."/>
            <person name="Shah P."/>
            <person name="Silverstein K.A."/>
            <person name="Skrzypek M.S."/>
            <person name="Soll D."/>
            <person name="Staggs R."/>
            <person name="Stansfield I."/>
            <person name="Stumpf M.P."/>
            <person name="Sudbery P.E."/>
            <person name="Srikantha T."/>
            <person name="Zeng Q."/>
            <person name="Berman J."/>
            <person name="Berriman M."/>
            <person name="Heitman J."/>
            <person name="Gow N.A."/>
            <person name="Lorenz M.C."/>
            <person name="Birren B.W."/>
            <person name="Kellis M."/>
            <person name="Cuomo C.A."/>
        </authorList>
    </citation>
    <scope>NUCLEOTIDE SEQUENCE [LARGE SCALE GENOMIC DNA]</scope>
    <source>
        <strain evidence="10">ATCC MYA-3404 / T1</strain>
    </source>
</reference>
<evidence type="ECO:0000256" key="7">
    <source>
        <dbReference type="PIRSR" id="PIRSR613078-1"/>
    </source>
</evidence>
<proteinExistence type="inferred from homology"/>
<dbReference type="PANTHER" id="PTHR46517">
    <property type="entry name" value="FRUCTOSE-2,6-BISPHOSPHATASE TIGAR"/>
    <property type="match status" value="1"/>
</dbReference>
<protein>
    <recommendedName>
        <fullName evidence="11">Phosphoglycerate mutase</fullName>
    </recommendedName>
</protein>
<dbReference type="InterPro" id="IPR001345">
    <property type="entry name" value="PG/BPGM_mutase_AS"/>
</dbReference>
<dbReference type="AlphaFoldDB" id="C5ME16"/>
<dbReference type="GO" id="GO:0045820">
    <property type="term" value="P:negative regulation of glycolytic process"/>
    <property type="evidence" value="ECO:0007669"/>
    <property type="project" value="TreeGrafter"/>
</dbReference>
<keyword evidence="6" id="KW-0539">Nucleus</keyword>
<comment type="similarity">
    <text evidence="3">Belongs to the phosphoglycerate mutase family. BPG-dependent PGAM subfamily.</text>
</comment>
<dbReference type="GO" id="GO:0005634">
    <property type="term" value="C:nucleus"/>
    <property type="evidence" value="ECO:0007669"/>
    <property type="project" value="UniProtKB-SubCell"/>
</dbReference>
<dbReference type="GO" id="GO:0043456">
    <property type="term" value="P:regulation of pentose-phosphate shunt"/>
    <property type="evidence" value="ECO:0007669"/>
    <property type="project" value="TreeGrafter"/>
</dbReference>
<dbReference type="RefSeq" id="XP_002550011.1">
    <property type="nucleotide sequence ID" value="XM_002549965.1"/>
</dbReference>
<sequence>MKICKQKKKKKLKKKVIIKALLLIFLIFNNYKMTFEVLENTDPEIIRIFIVRHGQTDHNVQKILQGHLDTDLNETGRNQAQTVGKFFSQIPIDYFLSSDLIRCQQTLQPIMAHQEKDNVKYTANLRERDMGKVQGMYLKDALETYGPGFRNLGEKEAELCARVGKEWLDLVDQDYSNVIFCTHGGVITRFTKYLHETLGYKLNNKLTPADLKVPFNTSITVVDVSKKSKEGIIQDFGNTLHLGGQFEVKEQMLR</sequence>
<keyword evidence="4" id="KW-0963">Cytoplasm</keyword>
<evidence type="ECO:0000256" key="6">
    <source>
        <dbReference type="ARBA" id="ARBA00023242"/>
    </source>
</evidence>
<dbReference type="GO" id="GO:0004331">
    <property type="term" value="F:fructose-2,6-bisphosphate 2-phosphatase activity"/>
    <property type="evidence" value="ECO:0007669"/>
    <property type="project" value="TreeGrafter"/>
</dbReference>
<dbReference type="CDD" id="cd07067">
    <property type="entry name" value="HP_PGM_like"/>
    <property type="match status" value="1"/>
</dbReference>
<dbReference type="PANTHER" id="PTHR46517:SF1">
    <property type="entry name" value="FRUCTOSE-2,6-BISPHOSPHATASE TIGAR"/>
    <property type="match status" value="1"/>
</dbReference>
<dbReference type="KEGG" id="ctp:CTRG_04308"/>
<dbReference type="InterPro" id="IPR051695">
    <property type="entry name" value="Phosphoglycerate_Mutase"/>
</dbReference>
<dbReference type="SUPFAM" id="SSF53254">
    <property type="entry name" value="Phosphoglycerate mutase-like"/>
    <property type="match status" value="1"/>
</dbReference>
<evidence type="ECO:0000256" key="1">
    <source>
        <dbReference type="ARBA" id="ARBA00004123"/>
    </source>
</evidence>
<dbReference type="Gene3D" id="3.40.50.1240">
    <property type="entry name" value="Phosphoglycerate mutase-like"/>
    <property type="match status" value="1"/>
</dbReference>
<dbReference type="Pfam" id="PF00300">
    <property type="entry name" value="His_Phos_1"/>
    <property type="match status" value="1"/>
</dbReference>
<dbReference type="HOGENOM" id="CLU_033323_9_2_1"/>
<dbReference type="eggNOG" id="KOG0235">
    <property type="taxonomic scope" value="Eukaryota"/>
</dbReference>
<gene>
    <name evidence="9" type="ORF">CTRG_04308</name>
</gene>
<dbReference type="GeneID" id="8298860"/>
<evidence type="ECO:0000256" key="5">
    <source>
        <dbReference type="ARBA" id="ARBA00022801"/>
    </source>
</evidence>
<organism evidence="9 10">
    <name type="scientific">Candida tropicalis (strain ATCC MYA-3404 / T1)</name>
    <name type="common">Yeast</name>
    <dbReference type="NCBI Taxonomy" id="294747"/>
    <lineage>
        <taxon>Eukaryota</taxon>
        <taxon>Fungi</taxon>
        <taxon>Dikarya</taxon>
        <taxon>Ascomycota</taxon>
        <taxon>Saccharomycotina</taxon>
        <taxon>Pichiomycetes</taxon>
        <taxon>Debaryomycetaceae</taxon>
        <taxon>Candida/Lodderomyces clade</taxon>
        <taxon>Candida</taxon>
    </lineage>
</organism>
<dbReference type="GO" id="GO:0005829">
    <property type="term" value="C:cytosol"/>
    <property type="evidence" value="ECO:0007669"/>
    <property type="project" value="TreeGrafter"/>
</dbReference>
<feature type="binding site" evidence="8">
    <location>
        <position position="102"/>
    </location>
    <ligand>
        <name>substrate</name>
    </ligand>
</feature>
<feature type="binding site" evidence="8">
    <location>
        <begin position="52"/>
        <end position="59"/>
    </location>
    <ligand>
        <name>substrate</name>
    </ligand>
</feature>
<evidence type="ECO:0008006" key="11">
    <source>
        <dbReference type="Google" id="ProtNLM"/>
    </source>
</evidence>
<dbReference type="Proteomes" id="UP000002037">
    <property type="component" value="Unassembled WGS sequence"/>
</dbReference>
<dbReference type="EMBL" id="GG692400">
    <property type="protein sequence ID" value="EER31526.1"/>
    <property type="molecule type" value="Genomic_DNA"/>
</dbReference>
<evidence type="ECO:0000256" key="8">
    <source>
        <dbReference type="PIRSR" id="PIRSR613078-2"/>
    </source>
</evidence>
<keyword evidence="10" id="KW-1185">Reference proteome</keyword>
<evidence type="ECO:0000256" key="4">
    <source>
        <dbReference type="ARBA" id="ARBA00022490"/>
    </source>
</evidence>
<dbReference type="InterPro" id="IPR013078">
    <property type="entry name" value="His_Pase_superF_clade-1"/>
</dbReference>
<evidence type="ECO:0000256" key="3">
    <source>
        <dbReference type="ARBA" id="ARBA00006717"/>
    </source>
</evidence>
<feature type="active site" description="Proton donor/acceptor" evidence="7">
    <location>
        <position position="127"/>
    </location>
</feature>
<dbReference type="STRING" id="294747.C5ME16"/>
<dbReference type="FunFam" id="3.40.50.1240:FF:000051">
    <property type="entry name" value="Phosphoglycerate mutase"/>
    <property type="match status" value="1"/>
</dbReference>
<dbReference type="VEuPathDB" id="FungiDB:CTRG_04308"/>